<protein>
    <submittedName>
        <fullName evidence="1">Uncharacterized protein</fullName>
    </submittedName>
</protein>
<dbReference type="Proteomes" id="UP000607653">
    <property type="component" value="Unassembled WGS sequence"/>
</dbReference>
<accession>A0A822YY05</accession>
<evidence type="ECO:0000313" key="2">
    <source>
        <dbReference type="Proteomes" id="UP000607653"/>
    </source>
</evidence>
<reference evidence="1 2" key="1">
    <citation type="journal article" date="2020" name="Mol. Biol. Evol.">
        <title>Distinct Expression and Methylation Patterns for Genes with Different Fates following a Single Whole-Genome Duplication in Flowering Plants.</title>
        <authorList>
            <person name="Shi T."/>
            <person name="Rahmani R.S."/>
            <person name="Gugger P.F."/>
            <person name="Wang M."/>
            <person name="Li H."/>
            <person name="Zhang Y."/>
            <person name="Li Z."/>
            <person name="Wang Q."/>
            <person name="Van de Peer Y."/>
            <person name="Marchal K."/>
            <person name="Chen J."/>
        </authorList>
    </citation>
    <scope>NUCLEOTIDE SEQUENCE [LARGE SCALE GENOMIC DNA]</scope>
    <source>
        <tissue evidence="1">Leaf</tissue>
    </source>
</reference>
<gene>
    <name evidence="1" type="ORF">HUJ06_007032</name>
</gene>
<proteinExistence type="predicted"/>
<evidence type="ECO:0000313" key="1">
    <source>
        <dbReference type="EMBL" id="DAD36391.1"/>
    </source>
</evidence>
<dbReference type="EMBL" id="DUZY01000004">
    <property type="protein sequence ID" value="DAD36391.1"/>
    <property type="molecule type" value="Genomic_DNA"/>
</dbReference>
<keyword evidence="2" id="KW-1185">Reference proteome</keyword>
<name>A0A822YY05_NELNU</name>
<sequence length="59" mass="6683">MLYAYSFSELRCACVLCLFGEKDKIGNGSQLLYCGFHLSLVGFRNVDCSRSLVICIRLR</sequence>
<comment type="caution">
    <text evidence="1">The sequence shown here is derived from an EMBL/GenBank/DDBJ whole genome shotgun (WGS) entry which is preliminary data.</text>
</comment>
<dbReference type="AlphaFoldDB" id="A0A822YY05"/>
<organism evidence="1 2">
    <name type="scientific">Nelumbo nucifera</name>
    <name type="common">Sacred lotus</name>
    <dbReference type="NCBI Taxonomy" id="4432"/>
    <lineage>
        <taxon>Eukaryota</taxon>
        <taxon>Viridiplantae</taxon>
        <taxon>Streptophyta</taxon>
        <taxon>Embryophyta</taxon>
        <taxon>Tracheophyta</taxon>
        <taxon>Spermatophyta</taxon>
        <taxon>Magnoliopsida</taxon>
        <taxon>Proteales</taxon>
        <taxon>Nelumbonaceae</taxon>
        <taxon>Nelumbo</taxon>
    </lineage>
</organism>